<reference evidence="2" key="1">
    <citation type="journal article" date="2006" name="PLoS Biol.">
        <title>Macronuclear genome sequence of the ciliate Tetrahymena thermophila, a model eukaryote.</title>
        <authorList>
            <person name="Eisen J.A."/>
            <person name="Coyne R.S."/>
            <person name="Wu M."/>
            <person name="Wu D."/>
            <person name="Thiagarajan M."/>
            <person name="Wortman J.R."/>
            <person name="Badger J.H."/>
            <person name="Ren Q."/>
            <person name="Amedeo P."/>
            <person name="Jones K.M."/>
            <person name="Tallon L.J."/>
            <person name="Delcher A.L."/>
            <person name="Salzberg S.L."/>
            <person name="Silva J.C."/>
            <person name="Haas B.J."/>
            <person name="Majoros W.H."/>
            <person name="Farzad M."/>
            <person name="Carlton J.M."/>
            <person name="Smith R.K. Jr."/>
            <person name="Garg J."/>
            <person name="Pearlman R.E."/>
            <person name="Karrer K.M."/>
            <person name="Sun L."/>
            <person name="Manning G."/>
            <person name="Elde N.C."/>
            <person name="Turkewitz A.P."/>
            <person name="Asai D.J."/>
            <person name="Wilkes D.E."/>
            <person name="Wang Y."/>
            <person name="Cai H."/>
            <person name="Collins K."/>
            <person name="Stewart B.A."/>
            <person name="Lee S.R."/>
            <person name="Wilamowska K."/>
            <person name="Weinberg Z."/>
            <person name="Ruzzo W.L."/>
            <person name="Wloga D."/>
            <person name="Gaertig J."/>
            <person name="Frankel J."/>
            <person name="Tsao C.-C."/>
            <person name="Gorovsky M.A."/>
            <person name="Keeling P.J."/>
            <person name="Waller R.F."/>
            <person name="Patron N.J."/>
            <person name="Cherry J.M."/>
            <person name="Stover N.A."/>
            <person name="Krieger C.J."/>
            <person name="del Toro C."/>
            <person name="Ryder H.F."/>
            <person name="Williamson S.C."/>
            <person name="Barbeau R.A."/>
            <person name="Hamilton E.P."/>
            <person name="Orias E."/>
        </authorList>
    </citation>
    <scope>NUCLEOTIDE SEQUENCE [LARGE SCALE GENOMIC DNA]</scope>
    <source>
        <strain evidence="2">SB210</strain>
    </source>
</reference>
<dbReference type="InParanoid" id="W7XBF9"/>
<dbReference type="AlphaFoldDB" id="W7XBF9"/>
<dbReference type="EMBL" id="GG662863">
    <property type="protein sequence ID" value="EWS76720.1"/>
    <property type="molecule type" value="Genomic_DNA"/>
</dbReference>
<gene>
    <name evidence="1" type="ORF">TTHERM_000874719</name>
</gene>
<protein>
    <submittedName>
        <fullName evidence="1">Uncharacterized protein</fullName>
    </submittedName>
</protein>
<keyword evidence="2" id="KW-1185">Reference proteome</keyword>
<dbReference type="RefSeq" id="XP_012650752.1">
    <property type="nucleotide sequence ID" value="XM_012795298.1"/>
</dbReference>
<dbReference type="KEGG" id="tet:TTHERM_000874719"/>
<evidence type="ECO:0000313" key="1">
    <source>
        <dbReference type="EMBL" id="EWS76720.1"/>
    </source>
</evidence>
<proteinExistence type="predicted"/>
<accession>W7XBF9</accession>
<organism evidence="1 2">
    <name type="scientific">Tetrahymena thermophila (strain SB210)</name>
    <dbReference type="NCBI Taxonomy" id="312017"/>
    <lineage>
        <taxon>Eukaryota</taxon>
        <taxon>Sar</taxon>
        <taxon>Alveolata</taxon>
        <taxon>Ciliophora</taxon>
        <taxon>Intramacronucleata</taxon>
        <taxon>Oligohymenophorea</taxon>
        <taxon>Hymenostomatida</taxon>
        <taxon>Tetrahymenina</taxon>
        <taxon>Tetrahymenidae</taxon>
        <taxon>Tetrahymena</taxon>
    </lineage>
</organism>
<sequence>MNLQIQKTFQQEIMQIKLNNFQQHEIVIQDYLKYDIFPKIKKKIKQLLSFTEDDKQLFQSIQFEQELTLSKLFQFNPSLSLSIFLSECDEISNIINFIKYYCNWQMIYVIIIKKCWTNCFYFVDEIRHFYHKNSVIKNLIDEFIKKDEIDKKFQILMTFDQPIYNSLNELQIDCINLLQNKKKKKNIIRNDFQYFPNYLFEYQRQNKK</sequence>
<evidence type="ECO:0000313" key="2">
    <source>
        <dbReference type="Proteomes" id="UP000009168"/>
    </source>
</evidence>
<dbReference type="Proteomes" id="UP000009168">
    <property type="component" value="Unassembled WGS sequence"/>
</dbReference>
<name>W7XBF9_TETTS</name>
<dbReference type="GeneID" id="24440981"/>